<dbReference type="SUPFAM" id="SSF51735">
    <property type="entry name" value="NAD(P)-binding Rossmann-fold domains"/>
    <property type="match status" value="1"/>
</dbReference>
<dbReference type="Proteomes" id="UP000830729">
    <property type="component" value="Chromosome"/>
</dbReference>
<comment type="catalytic activity">
    <reaction evidence="7">
        <text>L-threonine + NAD(+) = (2S)-2-amino-3-oxobutanoate + NADH + H(+)</text>
        <dbReference type="Rhea" id="RHEA:13161"/>
        <dbReference type="ChEBI" id="CHEBI:15378"/>
        <dbReference type="ChEBI" id="CHEBI:57540"/>
        <dbReference type="ChEBI" id="CHEBI:57926"/>
        <dbReference type="ChEBI" id="CHEBI:57945"/>
        <dbReference type="ChEBI" id="CHEBI:78948"/>
        <dbReference type="EC" id="1.1.1.103"/>
    </reaction>
</comment>
<dbReference type="EC" id="1.1.1.103" evidence="9"/>
<comment type="cofactor">
    <cofactor evidence="1 10">
        <name>Zn(2+)</name>
        <dbReference type="ChEBI" id="CHEBI:29105"/>
    </cofactor>
</comment>
<evidence type="ECO:0000256" key="2">
    <source>
        <dbReference type="ARBA" id="ARBA00008072"/>
    </source>
</evidence>
<dbReference type="GO" id="GO:0070403">
    <property type="term" value="F:NAD+ binding"/>
    <property type="evidence" value="ECO:0007669"/>
    <property type="project" value="UniProtKB-ARBA"/>
</dbReference>
<feature type="domain" description="Enoyl reductase (ER)" evidence="12">
    <location>
        <begin position="10"/>
        <end position="339"/>
    </location>
</feature>
<evidence type="ECO:0000259" key="12">
    <source>
        <dbReference type="SMART" id="SM00829"/>
    </source>
</evidence>
<dbReference type="InterPro" id="IPR011032">
    <property type="entry name" value="GroES-like_sf"/>
</dbReference>
<evidence type="ECO:0000256" key="4">
    <source>
        <dbReference type="ARBA" id="ARBA00022833"/>
    </source>
</evidence>
<dbReference type="InterPro" id="IPR036291">
    <property type="entry name" value="NAD(P)-bd_dom_sf"/>
</dbReference>
<dbReference type="FunFam" id="3.40.50.720:FF:000068">
    <property type="entry name" value="Sorbitol dehydrogenase"/>
    <property type="match status" value="1"/>
</dbReference>
<dbReference type="InterPro" id="IPR045306">
    <property type="entry name" value="SDH-like"/>
</dbReference>
<dbReference type="AlphaFoldDB" id="A0A8U0HSB2"/>
<dbReference type="GO" id="GO:0006566">
    <property type="term" value="P:threonine metabolic process"/>
    <property type="evidence" value="ECO:0007669"/>
    <property type="project" value="UniProtKB-ARBA"/>
</dbReference>
<comment type="pathway">
    <text evidence="8">Amino-acid degradation; L-threonine degradation via oxydo-reductase pathway; glycine from L-threonine: step 1/2.</text>
</comment>
<dbReference type="PROSITE" id="PS00059">
    <property type="entry name" value="ADH_ZINC"/>
    <property type="match status" value="1"/>
</dbReference>
<dbReference type="Gene3D" id="3.40.50.720">
    <property type="entry name" value="NAD(P)-binding Rossmann-like Domain"/>
    <property type="match status" value="1"/>
</dbReference>
<comment type="similarity">
    <text evidence="2 10">Belongs to the zinc-containing alcohol dehydrogenase family.</text>
</comment>
<gene>
    <name evidence="13" type="ORF">M0R89_14280</name>
</gene>
<evidence type="ECO:0000256" key="3">
    <source>
        <dbReference type="ARBA" id="ARBA00022723"/>
    </source>
</evidence>
<dbReference type="GO" id="GO:0016597">
    <property type="term" value="F:amino acid binding"/>
    <property type="evidence" value="ECO:0007669"/>
    <property type="project" value="UniProtKB-ARBA"/>
</dbReference>
<dbReference type="Gene3D" id="3.90.180.10">
    <property type="entry name" value="Medium-chain alcohol dehydrogenases, catalytic domain"/>
    <property type="match status" value="1"/>
</dbReference>
<dbReference type="PANTHER" id="PTHR43161:SF9">
    <property type="entry name" value="SORBITOL DEHYDROGENASE"/>
    <property type="match status" value="1"/>
</dbReference>
<keyword evidence="4 10" id="KW-0862">Zinc</keyword>
<sequence length="343" mass="36146">MRTAVLNEPGELAVEERPRPDPAPDEVLVAVGEVGICGSDLHYYEHGRIGDYVVESPLILGHESAGEVVEVGERVTDLEVGDRVALEPGVPCRRCAHCKRGEYNLCPDVTFMATPPDDGAFAEYVAWPADFAYRLPDEVSVREGALCEPLSVGVHVARRGDIGVGDSVLVTGAGPIGLLTMEAARAAGATEIVVSDVVEGKLRRAEERGADATVDPREEDLGDAVARHTGGEGADVVVEASGAESAIAGSLDAVRRGGTVVFVGLADEAEVPLDVLDIVDNELDVRGSFRYRNTYPAAIELLADGAVDAAGLVDFEADLSDVDDAFRRAMDPDTVKGMVTVGR</sequence>
<dbReference type="InterPro" id="IPR013154">
    <property type="entry name" value="ADH-like_N"/>
</dbReference>
<feature type="region of interest" description="Disordered" evidence="11">
    <location>
        <begin position="1"/>
        <end position="24"/>
    </location>
</feature>
<evidence type="ECO:0000256" key="7">
    <source>
        <dbReference type="ARBA" id="ARBA00050613"/>
    </source>
</evidence>
<dbReference type="GO" id="GO:0051289">
    <property type="term" value="P:protein homotetramerization"/>
    <property type="evidence" value="ECO:0007669"/>
    <property type="project" value="UniProtKB-ARBA"/>
</dbReference>
<keyword evidence="5" id="KW-0560">Oxidoreductase</keyword>
<dbReference type="InterPro" id="IPR020843">
    <property type="entry name" value="ER"/>
</dbReference>
<evidence type="ECO:0000256" key="5">
    <source>
        <dbReference type="ARBA" id="ARBA00023002"/>
    </source>
</evidence>
<dbReference type="GO" id="GO:0008743">
    <property type="term" value="F:L-threonine 3-dehydrogenase activity"/>
    <property type="evidence" value="ECO:0007669"/>
    <property type="project" value="UniProtKB-EC"/>
</dbReference>
<evidence type="ECO:0000256" key="6">
    <source>
        <dbReference type="ARBA" id="ARBA00023027"/>
    </source>
</evidence>
<dbReference type="Pfam" id="PF00107">
    <property type="entry name" value="ADH_zinc_N"/>
    <property type="match status" value="1"/>
</dbReference>
<dbReference type="PANTHER" id="PTHR43161">
    <property type="entry name" value="SORBITOL DEHYDROGENASE"/>
    <property type="match status" value="1"/>
</dbReference>
<dbReference type="Pfam" id="PF08240">
    <property type="entry name" value="ADH_N"/>
    <property type="match status" value="1"/>
</dbReference>
<evidence type="ECO:0000256" key="1">
    <source>
        <dbReference type="ARBA" id="ARBA00001947"/>
    </source>
</evidence>
<dbReference type="SMART" id="SM00829">
    <property type="entry name" value="PKS_ER"/>
    <property type="match status" value="1"/>
</dbReference>
<evidence type="ECO:0000313" key="14">
    <source>
        <dbReference type="Proteomes" id="UP000830729"/>
    </source>
</evidence>
<name>A0A8U0HSB2_9EURY</name>
<protein>
    <recommendedName>
        <fullName evidence="9">L-threonine 3-dehydrogenase</fullName>
        <ecNumber evidence="9">1.1.1.103</ecNumber>
    </recommendedName>
</protein>
<reference evidence="13 14" key="1">
    <citation type="submission" date="2022-04" db="EMBL/GenBank/DDBJ databases">
        <title>Diverse halophilic archaea isolated from saline environments.</title>
        <authorList>
            <person name="Cui H.-L."/>
        </authorList>
    </citation>
    <scope>NUCLEOTIDE SEQUENCE [LARGE SCALE GENOMIC DNA]</scope>
    <source>
        <strain evidence="13 14">XZYJT49</strain>
    </source>
</reference>
<evidence type="ECO:0000256" key="9">
    <source>
        <dbReference type="ARBA" id="ARBA00066604"/>
    </source>
</evidence>
<evidence type="ECO:0000313" key="13">
    <source>
        <dbReference type="EMBL" id="UPV73701.1"/>
    </source>
</evidence>
<dbReference type="KEGG" id="halx:M0R89_14280"/>
<evidence type="ECO:0000256" key="10">
    <source>
        <dbReference type="RuleBase" id="RU361277"/>
    </source>
</evidence>
<keyword evidence="6" id="KW-0520">NAD</keyword>
<keyword evidence="3 10" id="KW-0479">Metal-binding</keyword>
<dbReference type="SUPFAM" id="SSF50129">
    <property type="entry name" value="GroES-like"/>
    <property type="match status" value="1"/>
</dbReference>
<accession>A0A8U0HSB2</accession>
<dbReference type="GO" id="GO:0008270">
    <property type="term" value="F:zinc ion binding"/>
    <property type="evidence" value="ECO:0007669"/>
    <property type="project" value="InterPro"/>
</dbReference>
<proteinExistence type="inferred from homology"/>
<evidence type="ECO:0000256" key="11">
    <source>
        <dbReference type="SAM" id="MobiDB-lite"/>
    </source>
</evidence>
<dbReference type="InterPro" id="IPR013149">
    <property type="entry name" value="ADH-like_C"/>
</dbReference>
<dbReference type="GeneID" id="72186389"/>
<dbReference type="CDD" id="cd05285">
    <property type="entry name" value="sorbitol_DH"/>
    <property type="match status" value="1"/>
</dbReference>
<keyword evidence="14" id="KW-1185">Reference proteome</keyword>
<evidence type="ECO:0000256" key="8">
    <source>
        <dbReference type="ARBA" id="ARBA00060557"/>
    </source>
</evidence>
<dbReference type="RefSeq" id="WP_248649753.1">
    <property type="nucleotide sequence ID" value="NZ_CP096659.1"/>
</dbReference>
<organism evidence="13 14">
    <name type="scientific">Halorussus limi</name>
    <dbReference type="NCBI Taxonomy" id="2938695"/>
    <lineage>
        <taxon>Archaea</taxon>
        <taxon>Methanobacteriati</taxon>
        <taxon>Methanobacteriota</taxon>
        <taxon>Stenosarchaea group</taxon>
        <taxon>Halobacteria</taxon>
        <taxon>Halobacteriales</taxon>
        <taxon>Haladaptataceae</taxon>
        <taxon>Halorussus</taxon>
    </lineage>
</organism>
<dbReference type="EMBL" id="CP096659">
    <property type="protein sequence ID" value="UPV73701.1"/>
    <property type="molecule type" value="Genomic_DNA"/>
</dbReference>
<dbReference type="InterPro" id="IPR002328">
    <property type="entry name" value="ADH_Zn_CS"/>
</dbReference>